<evidence type="ECO:0000313" key="8">
    <source>
        <dbReference type="EMBL" id="PCC99270.1"/>
    </source>
</evidence>
<keyword evidence="5 6" id="KW-0472">Membrane</keyword>
<feature type="transmembrane region" description="Helical" evidence="6">
    <location>
        <begin position="25"/>
        <end position="46"/>
    </location>
</feature>
<dbReference type="InterPro" id="IPR036259">
    <property type="entry name" value="MFS_trans_sf"/>
</dbReference>
<accession>A0AA91Z672</accession>
<keyword evidence="4 6" id="KW-1133">Transmembrane helix</keyword>
<dbReference type="EMBL" id="NWMT01000112">
    <property type="protein sequence ID" value="PCC99270.1"/>
    <property type="molecule type" value="Genomic_DNA"/>
</dbReference>
<feature type="transmembrane region" description="Helical" evidence="6">
    <location>
        <begin position="120"/>
        <end position="141"/>
    </location>
</feature>
<dbReference type="InterPro" id="IPR020846">
    <property type="entry name" value="MFS_dom"/>
</dbReference>
<evidence type="ECO:0000256" key="1">
    <source>
        <dbReference type="ARBA" id="ARBA00004141"/>
    </source>
</evidence>
<proteinExistence type="predicted"/>
<keyword evidence="2" id="KW-0813">Transport</keyword>
<reference evidence="8 10" key="1">
    <citation type="submission" date="2017-09" db="EMBL/GenBank/DDBJ databases">
        <title>Bacterial and phytoplankton interrelationship in Kongsfjorden, an Arctic fjord.</title>
        <authorList>
            <person name="Sinha R."/>
            <person name="Krishnan K."/>
        </authorList>
    </citation>
    <scope>NUCLEOTIDE SEQUENCE [LARGE SCALE GENOMIC DNA]</scope>
    <source>
        <strain evidence="8 10">58</strain>
    </source>
</reference>
<feature type="transmembrane region" description="Helical" evidence="6">
    <location>
        <begin position="195"/>
        <end position="216"/>
    </location>
</feature>
<evidence type="ECO:0000313" key="11">
    <source>
        <dbReference type="Proteomes" id="UP000344571"/>
    </source>
</evidence>
<feature type="transmembrane region" description="Helical" evidence="6">
    <location>
        <begin position="94"/>
        <end position="114"/>
    </location>
</feature>
<gene>
    <name evidence="8" type="ORF">CO192_11390</name>
    <name evidence="9" type="ORF">EAO82_00755</name>
</gene>
<dbReference type="Gene3D" id="1.20.1250.20">
    <property type="entry name" value="MFS general substrate transporter like domains"/>
    <property type="match status" value="1"/>
</dbReference>
<dbReference type="PANTHER" id="PTHR23505:SF79">
    <property type="entry name" value="PROTEIN SPINSTER"/>
    <property type="match status" value="1"/>
</dbReference>
<feature type="transmembrane region" description="Helical" evidence="6">
    <location>
        <begin position="348"/>
        <end position="371"/>
    </location>
</feature>
<reference evidence="9 11" key="2">
    <citation type="submission" date="2018-10" db="EMBL/GenBank/DDBJ databases">
        <title>Complete genome sequence of Pseudomonas pelagia strain Kongs-67.</title>
        <authorList>
            <person name="Sinha R.K."/>
            <person name="Krishnan K."/>
        </authorList>
    </citation>
    <scope>NUCLEOTIDE SEQUENCE [LARGE SCALE GENOMIC DNA]</scope>
    <source>
        <strain evidence="9 11">Kongs-67</strain>
    </source>
</reference>
<dbReference type="Proteomes" id="UP000243750">
    <property type="component" value="Unassembled WGS sequence"/>
</dbReference>
<evidence type="ECO:0000313" key="9">
    <source>
        <dbReference type="EMBL" id="QFY55026.1"/>
    </source>
</evidence>
<sequence>MSTDANLINASQLAAKAFLPSRNRAVYSLGVLLLGYIFSIMDRQVLTLLIGPIQQSLQINDSWMGILHGFTFALFYSIVGLPIARLIDRGNRRLIISVGVGLWCIATAASGLATEFWHLLLARACVAVGEAVLLPGAVSLISEFFTAEKRGRALGAFGTAGPFGAGIGLLTTGLVLGYFTAHPLTLPFIGQLEPWQLTLMCIGLPGLVVLVLMQGVPEPRKDRRSVATHAMSRSVPLPEVFTYLRSNKRSFTGIVLGAGCFYAATYGGSSWLPTYFVREYGWSYARIGTWMGLILCICSPIGVMAASWLGEYWRNRGIVNGNLRVAILVCGALFIVSPPLLLSANASMALPFVALIATLWFCLLGIGPALIIEMSPLPMRGQFIALFTGALNFIGAGIGPVSVGVLTDYVLGDPTDIKYAILIVTLVSSGLGCVLFISARKGFAATTKQAQRWQAHSATTAEK</sequence>
<feature type="transmembrane region" description="Helical" evidence="6">
    <location>
        <begin position="419"/>
        <end position="439"/>
    </location>
</feature>
<evidence type="ECO:0000256" key="6">
    <source>
        <dbReference type="SAM" id="Phobius"/>
    </source>
</evidence>
<feature type="transmembrane region" description="Helical" evidence="6">
    <location>
        <begin position="153"/>
        <end position="175"/>
    </location>
</feature>
<dbReference type="Proteomes" id="UP000344571">
    <property type="component" value="Chromosome"/>
</dbReference>
<dbReference type="PROSITE" id="PS50850">
    <property type="entry name" value="MFS"/>
    <property type="match status" value="1"/>
</dbReference>
<dbReference type="RefSeq" id="WP_096346727.1">
    <property type="nucleotide sequence ID" value="NZ_CP033116.1"/>
</dbReference>
<dbReference type="InterPro" id="IPR044770">
    <property type="entry name" value="MFS_spinster-like"/>
</dbReference>
<feature type="domain" description="Major facilitator superfamily (MFS) profile" evidence="7">
    <location>
        <begin position="28"/>
        <end position="441"/>
    </location>
</feature>
<dbReference type="InterPro" id="IPR011701">
    <property type="entry name" value="MFS"/>
</dbReference>
<dbReference type="GO" id="GO:0022857">
    <property type="term" value="F:transmembrane transporter activity"/>
    <property type="evidence" value="ECO:0007669"/>
    <property type="project" value="InterPro"/>
</dbReference>
<dbReference type="AlphaFoldDB" id="A0AA91Z672"/>
<feature type="transmembrane region" description="Helical" evidence="6">
    <location>
        <begin position="321"/>
        <end position="342"/>
    </location>
</feature>
<evidence type="ECO:0000313" key="10">
    <source>
        <dbReference type="Proteomes" id="UP000243750"/>
    </source>
</evidence>
<feature type="transmembrane region" description="Helical" evidence="6">
    <location>
        <begin position="251"/>
        <end position="269"/>
    </location>
</feature>
<organism evidence="8 10">
    <name type="scientific">Halopseudomonas pelagia</name>
    <dbReference type="NCBI Taxonomy" id="553151"/>
    <lineage>
        <taxon>Bacteria</taxon>
        <taxon>Pseudomonadati</taxon>
        <taxon>Pseudomonadota</taxon>
        <taxon>Gammaproteobacteria</taxon>
        <taxon>Pseudomonadales</taxon>
        <taxon>Pseudomonadaceae</taxon>
        <taxon>Halopseudomonas</taxon>
    </lineage>
</organism>
<evidence type="ECO:0000259" key="7">
    <source>
        <dbReference type="PROSITE" id="PS50850"/>
    </source>
</evidence>
<evidence type="ECO:0000256" key="5">
    <source>
        <dbReference type="ARBA" id="ARBA00023136"/>
    </source>
</evidence>
<feature type="transmembrane region" description="Helical" evidence="6">
    <location>
        <begin position="383"/>
        <end position="407"/>
    </location>
</feature>
<dbReference type="CDD" id="cd17328">
    <property type="entry name" value="MFS_spinster_like"/>
    <property type="match status" value="1"/>
</dbReference>
<dbReference type="PANTHER" id="PTHR23505">
    <property type="entry name" value="SPINSTER"/>
    <property type="match status" value="1"/>
</dbReference>
<comment type="subcellular location">
    <subcellularLocation>
        <location evidence="1">Membrane</location>
        <topology evidence="1">Multi-pass membrane protein</topology>
    </subcellularLocation>
</comment>
<dbReference type="SUPFAM" id="SSF103473">
    <property type="entry name" value="MFS general substrate transporter"/>
    <property type="match status" value="1"/>
</dbReference>
<dbReference type="GO" id="GO:0016020">
    <property type="term" value="C:membrane"/>
    <property type="evidence" value="ECO:0007669"/>
    <property type="project" value="UniProtKB-SubCell"/>
</dbReference>
<protein>
    <submittedName>
        <fullName evidence="9">MFS transporter</fullName>
    </submittedName>
</protein>
<evidence type="ECO:0000256" key="2">
    <source>
        <dbReference type="ARBA" id="ARBA00022448"/>
    </source>
</evidence>
<keyword evidence="11" id="KW-1185">Reference proteome</keyword>
<evidence type="ECO:0000256" key="4">
    <source>
        <dbReference type="ARBA" id="ARBA00022989"/>
    </source>
</evidence>
<dbReference type="Pfam" id="PF07690">
    <property type="entry name" value="MFS_1"/>
    <property type="match status" value="1"/>
</dbReference>
<keyword evidence="3 6" id="KW-0812">Transmembrane</keyword>
<name>A0AA91Z672_9GAMM</name>
<dbReference type="EMBL" id="CP033116">
    <property type="protein sequence ID" value="QFY55026.1"/>
    <property type="molecule type" value="Genomic_DNA"/>
</dbReference>
<feature type="transmembrane region" description="Helical" evidence="6">
    <location>
        <begin position="289"/>
        <end position="309"/>
    </location>
</feature>
<feature type="transmembrane region" description="Helical" evidence="6">
    <location>
        <begin position="66"/>
        <end position="87"/>
    </location>
</feature>
<evidence type="ECO:0000256" key="3">
    <source>
        <dbReference type="ARBA" id="ARBA00022692"/>
    </source>
</evidence>